<organism evidence="1 2">
    <name type="scientific">Aureibacter tunicatorum</name>
    <dbReference type="NCBI Taxonomy" id="866807"/>
    <lineage>
        <taxon>Bacteria</taxon>
        <taxon>Pseudomonadati</taxon>
        <taxon>Bacteroidota</taxon>
        <taxon>Cytophagia</taxon>
        <taxon>Cytophagales</taxon>
        <taxon>Persicobacteraceae</taxon>
        <taxon>Aureibacter</taxon>
    </lineage>
</organism>
<dbReference type="RefSeq" id="WP_309936550.1">
    <property type="nucleotide sequence ID" value="NZ_AP025305.1"/>
</dbReference>
<comment type="caution">
    <text evidence="1">The sequence shown here is derived from an EMBL/GenBank/DDBJ whole genome shotgun (WGS) entry which is preliminary data.</text>
</comment>
<dbReference type="EMBL" id="JAVDQD010000001">
    <property type="protein sequence ID" value="MDR6237111.1"/>
    <property type="molecule type" value="Genomic_DNA"/>
</dbReference>
<keyword evidence="2" id="KW-1185">Reference proteome</keyword>
<dbReference type="InterPro" id="IPR018775">
    <property type="entry name" value="RlaP"/>
</dbReference>
<sequence length="351" mass="41086">MTIEDLRKRGLIILECISGSRAYGLDTPASDLDIKGVFLLPKDEFYGLNYTPQVSNESNDIVFYEFNRFMELLSVNNPNILELLNTPESAIIYKHPYLDDLKSEDILSKLCKNTFGRFALSQIIKAKGLKKKIVNPIPKERKDLLSFCYVNYNQGSISVHDYLMSNHLKQENCGLVKIPHMNDVYGLYYSEEGLFNGIVKSSESNEISLSSVGKDDSQLCLLYFNRNGYSMYCKEYREYWEWVEKRNEVRYENTQSHGKNYDAKNMMHVFRLLDMAIEIGIERKINVKRPNKNFLLDVKSGKFEYNDLMTWANERQMKMEKAFDNSPLPDKPDINLINKLTYQIRNRFYDE</sequence>
<reference evidence="1" key="1">
    <citation type="submission" date="2023-07" db="EMBL/GenBank/DDBJ databases">
        <title>Genomic Encyclopedia of Type Strains, Phase IV (KMG-IV): sequencing the most valuable type-strain genomes for metagenomic binning, comparative biology and taxonomic classification.</title>
        <authorList>
            <person name="Goeker M."/>
        </authorList>
    </citation>
    <scope>NUCLEOTIDE SEQUENCE</scope>
    <source>
        <strain evidence="1">DSM 26174</strain>
    </source>
</reference>
<dbReference type="Proteomes" id="UP001185092">
    <property type="component" value="Unassembled WGS sequence"/>
</dbReference>
<proteinExistence type="predicted"/>
<evidence type="ECO:0008006" key="3">
    <source>
        <dbReference type="Google" id="ProtNLM"/>
    </source>
</evidence>
<dbReference type="PANTHER" id="PTHR34817">
    <property type="entry name" value="NUCLEOTIDYLTRANSFERASE"/>
    <property type="match status" value="1"/>
</dbReference>
<protein>
    <recommendedName>
        <fullName evidence="3">Nucleotidyltransferase</fullName>
    </recommendedName>
</protein>
<evidence type="ECO:0000313" key="2">
    <source>
        <dbReference type="Proteomes" id="UP001185092"/>
    </source>
</evidence>
<dbReference type="Pfam" id="PF10127">
    <property type="entry name" value="RlaP"/>
    <property type="match status" value="1"/>
</dbReference>
<accession>A0AAE3XGD9</accession>
<evidence type="ECO:0000313" key="1">
    <source>
        <dbReference type="EMBL" id="MDR6237111.1"/>
    </source>
</evidence>
<gene>
    <name evidence="1" type="ORF">HNQ88_000087</name>
</gene>
<dbReference type="AlphaFoldDB" id="A0AAE3XGD9"/>
<name>A0AAE3XGD9_9BACT</name>
<dbReference type="PANTHER" id="PTHR34817:SF1">
    <property type="entry name" value="NUCLEOTIDYLTRANSFERASE"/>
    <property type="match status" value="1"/>
</dbReference>